<name>A0A3M0FWP5_9ACTN</name>
<evidence type="ECO:0000256" key="1">
    <source>
        <dbReference type="SAM" id="MobiDB-lite"/>
    </source>
</evidence>
<evidence type="ECO:0000313" key="2">
    <source>
        <dbReference type="EMBL" id="RMB57074.1"/>
    </source>
</evidence>
<dbReference type="Proteomes" id="UP000275256">
    <property type="component" value="Unassembled WGS sequence"/>
</dbReference>
<sequence>MSPIDIPSVQESVRGDPDVEVEPIPAPALVAIMECEPISDATRLSHESRWGAVDWQDAVQVPVGEGLTPGELWWVTISTTDGETARARLTNAGSVDDPAQAEWLIASGWQVSSRPTGVWKWFPHAKWDLEGQQRLWAAIAKGYQCLRLNYPEQTISEN</sequence>
<reference evidence="2 3" key="1">
    <citation type="submission" date="2018-10" db="EMBL/GenBank/DDBJ databases">
        <title>Tessaracoccus antarcticuss sp. nov., isolated from sediment.</title>
        <authorList>
            <person name="Zhou L.Y."/>
            <person name="Du Z.J."/>
        </authorList>
    </citation>
    <scope>NUCLEOTIDE SEQUENCE [LARGE SCALE GENOMIC DNA]</scope>
    <source>
        <strain evidence="2 3">JDX10</strain>
    </source>
</reference>
<keyword evidence="3" id="KW-1185">Reference proteome</keyword>
<comment type="caution">
    <text evidence="2">The sequence shown here is derived from an EMBL/GenBank/DDBJ whole genome shotgun (WGS) entry which is preliminary data.</text>
</comment>
<evidence type="ECO:0000313" key="3">
    <source>
        <dbReference type="Proteomes" id="UP000275256"/>
    </source>
</evidence>
<feature type="region of interest" description="Disordered" evidence="1">
    <location>
        <begin position="1"/>
        <end position="20"/>
    </location>
</feature>
<accession>A0A3M0FWP5</accession>
<protein>
    <submittedName>
        <fullName evidence="2">Uncharacterized protein</fullName>
    </submittedName>
</protein>
<organism evidence="2 3">
    <name type="scientific">Tessaracoccus antarcticus</name>
    <dbReference type="NCBI Taxonomy" id="2479848"/>
    <lineage>
        <taxon>Bacteria</taxon>
        <taxon>Bacillati</taxon>
        <taxon>Actinomycetota</taxon>
        <taxon>Actinomycetes</taxon>
        <taxon>Propionibacteriales</taxon>
        <taxon>Propionibacteriaceae</taxon>
        <taxon>Tessaracoccus</taxon>
    </lineage>
</organism>
<proteinExistence type="predicted"/>
<dbReference type="EMBL" id="REFW01000008">
    <property type="protein sequence ID" value="RMB57074.1"/>
    <property type="molecule type" value="Genomic_DNA"/>
</dbReference>
<dbReference type="AlphaFoldDB" id="A0A3M0FWP5"/>
<gene>
    <name evidence="2" type="ORF">EAX62_16415</name>
</gene>